<dbReference type="KEGG" id="vg:55616199"/>
<dbReference type="RefSeq" id="YP_009845836.1">
    <property type="nucleotide sequence ID" value="NC_048765.1"/>
</dbReference>
<accession>A0A4Y5TVH0</accession>
<reference evidence="1 2" key="1">
    <citation type="submission" date="2019-04" db="EMBL/GenBank/DDBJ databases">
        <authorList>
            <person name="Gao M."/>
            <person name="Bai C."/>
            <person name="Tong Y."/>
            <person name="Xu X."/>
        </authorList>
    </citation>
    <scope>NUCLEOTIDE SEQUENCE [LARGE SCALE GENOMIC DNA]</scope>
    <source>
        <strain evidence="1 2">Vibrio alginolyticus VA1</strain>
    </source>
</reference>
<dbReference type="EMBL" id="MK795384">
    <property type="protein sequence ID" value="QDB73362.1"/>
    <property type="molecule type" value="Genomic_DNA"/>
</dbReference>
<keyword evidence="2" id="KW-1185">Reference proteome</keyword>
<organism evidence="1 2">
    <name type="scientific">Vibrio phage VAP7</name>
    <dbReference type="NCBI Taxonomy" id="2584487"/>
    <lineage>
        <taxon>Viruses</taxon>
        <taxon>Duplodnaviria</taxon>
        <taxon>Heunggongvirae</taxon>
        <taxon>Uroviricota</taxon>
        <taxon>Caudoviricetes</taxon>
        <taxon>Pantevenvirales</taxon>
        <taxon>Ackermannviridae</taxon>
        <taxon>Vapseptimavirus</taxon>
        <taxon>Vapseptimavirus VAP7</taxon>
    </lineage>
</organism>
<protein>
    <submittedName>
        <fullName evidence="1">Uncharacterized protein</fullName>
    </submittedName>
</protein>
<dbReference type="Proteomes" id="UP000318470">
    <property type="component" value="Segment"/>
</dbReference>
<proteinExistence type="predicted"/>
<sequence>MTKSFLELLSESDVELVTEAMITEAFNQEPYDYTLEQPRTDNIFAIFQEEDGSEFRIQFYSSVGLGKGVRRVRIGRKAGGKNSFTDAGLKFKNPARVIATMIAASEEFFTTPVGKKADGYAFELTKKAAPRGVRVIRQVMKRKFRQKFTTLDSTFSPEEGKSFIWVLRKGKKAEDVFNGPKNKGFISDDGEITPPNKRDEQKEIAELLFPKPFKEMTGVYSGSYNNAYRLVVEYDGTLVASKGGTEFGRIERKEGESPRKFVTRASAQLGEWQTRMEKGEWDEGYRRWKDDVVKPTVKSTKESAEELVQMLRAMGFEDIKDVSHKGWPDYTFNATAFGKSYTFMPGREEHQGMWAFYPGGSLYRKDGETNFTIEELRTEIEAIQREDTENTKTAFVNAIKAQLIRTEVGDVKSDGRSLLVNWADTLKWDISIEFDKLVKMATVGVNGAKVHFANVTKVKDFTNAILKVIDEDIRKHEGDDTSDDDSEVVDSLTSIIKSMRRTVITADKQTAATHRVDFSLSTLVKGVAKLSFKTGKIVITRTDDEGYEFPKLQFESLSVMPRGESLRAIMNSGVVGEPAVAIDLIYNSIIEHPLFHNVKMRGAGREKSILFEDPMYGATHVITAAAMVHVRPFTSNIAVSGYSMYVDLDKWQKVPNEMGKTISTKTFDDFESTVRDASGYKSESIDSNRKPTQLKHNVIHIPQINENVTIKEITFGRAWEISYGEKSKLVTTGKQFDEVMVDIRWLVATQSNSEYRQFNIPEWQRLLMDKLTSNKHGLVFRVLPHVGRDGHDQEVIDDMNYIIKFTGGKSRRTQEFGVEHNERTSMYYVVSSWGDRQYAEFEHVDDLVESIYATLLAGNGWHDMIMAIDDIGNGEYTFERPEFLSNMDAAAIPDFEALLGIEDDAKLKDIISFDSFDLALRLGWEDMPKVRNTFKKVVEVLKSGRDVEELREEMENDYGEATSILMMETIMDRIHKNIDNKTLEFVQDAIANSTLSKEDADQMGREAVADSDRSAVLHVNRTAPAVNLLSSLYRLCNNKTTFKRFKTDESGRAYYSNATGEIAVTGRFDFVTLWHEFGHSIEYSDRRILKGSKDILEKEATSAVNRGSQAFVRLRDVEHSGYGENEIAVNGNFINYYTGRVYSNRIGQVMAIQEPSMVQEVHATEIISMGLQYLTDQDDVSVGAWAKKNPHHYRFVMSVINQLHKGL</sequence>
<name>A0A4Y5TVH0_9CAUD</name>
<evidence type="ECO:0000313" key="1">
    <source>
        <dbReference type="EMBL" id="QDB73362.1"/>
    </source>
</evidence>
<evidence type="ECO:0000313" key="2">
    <source>
        <dbReference type="Proteomes" id="UP000318470"/>
    </source>
</evidence>
<dbReference type="GeneID" id="55616199"/>